<evidence type="ECO:0000259" key="4">
    <source>
        <dbReference type="Pfam" id="PF02841"/>
    </source>
</evidence>
<dbReference type="InterPro" id="IPR036543">
    <property type="entry name" value="Guanylate-bd_C_sf"/>
</dbReference>
<feature type="chain" id="PRO_5013876839" description="Guanylate-binding protein/Atlastin C-terminal domain-containing protein" evidence="2">
    <location>
        <begin position="27"/>
        <end position="364"/>
    </location>
</feature>
<evidence type="ECO:0000313" key="5">
    <source>
        <dbReference type="EMBL" id="PIO32255.1"/>
    </source>
</evidence>
<dbReference type="InterPro" id="IPR015894">
    <property type="entry name" value="Guanylate-bd_N"/>
</dbReference>
<dbReference type="SUPFAM" id="SSF52540">
    <property type="entry name" value="P-loop containing nucleoside triphosphate hydrolases"/>
    <property type="match status" value="1"/>
</dbReference>
<dbReference type="EMBL" id="KV931277">
    <property type="protein sequence ID" value="PIO32255.1"/>
    <property type="molecule type" value="Genomic_DNA"/>
</dbReference>
<dbReference type="PANTHER" id="PTHR10751">
    <property type="entry name" value="GUANYLATE BINDING PROTEIN"/>
    <property type="match status" value="1"/>
</dbReference>
<evidence type="ECO:0000256" key="2">
    <source>
        <dbReference type="SAM" id="SignalP"/>
    </source>
</evidence>
<dbReference type="SUPFAM" id="SSF48340">
    <property type="entry name" value="Interferon-induced guanylate-binding protein 1 (GBP1), C-terminal domain"/>
    <property type="match status" value="1"/>
</dbReference>
<feature type="non-terminal residue" evidence="5">
    <location>
        <position position="1"/>
    </location>
</feature>
<dbReference type="GO" id="GO:0003924">
    <property type="term" value="F:GTPase activity"/>
    <property type="evidence" value="ECO:0007669"/>
    <property type="project" value="InterPro"/>
</dbReference>
<dbReference type="Pfam" id="PF02841">
    <property type="entry name" value="GBP_C"/>
    <property type="match status" value="1"/>
</dbReference>
<dbReference type="GO" id="GO:0005525">
    <property type="term" value="F:GTP binding"/>
    <property type="evidence" value="ECO:0007669"/>
    <property type="project" value="InterPro"/>
</dbReference>
<dbReference type="InterPro" id="IPR027417">
    <property type="entry name" value="P-loop_NTPase"/>
</dbReference>
<keyword evidence="2" id="KW-0732">Signal</keyword>
<sequence>GDKRNDLNIFCLSVILSITLVYNSKGTIDEDAIEKLRFVIGVVQNTQRVEERNHCRGCIRMYFKTRKCFVFDPPSGNNDVLQRMDEVSEEEISSTFLAQAEKFCTYIYENSEVKYLDQIHEATGKMLGELATLYTEAIMSSKATSMENVVMSISKIENEAAVQEATEHYEKMMRERGRFPTETDKAFTELSIQCEEEALQIFMKKSFKDSELSFQKQYMKNMEQKKHEFSEMNKMKSLKYCEELLRKHSKDHEEAMRQGLYCAPGGYQKFQEDMGQIVERYNKEPGKGLQEQGLYIRQGFYEEADMYHQQLKDLKGEVEKLKETSWVDSAVDMFCDIVQFLSWKGTVVAGLVRTARDFFKKKAL</sequence>
<dbReference type="AlphaFoldDB" id="A0A2G9RWW4"/>
<dbReference type="Pfam" id="PF02263">
    <property type="entry name" value="GBP"/>
    <property type="match status" value="2"/>
</dbReference>
<dbReference type="Proteomes" id="UP000228934">
    <property type="component" value="Unassembled WGS sequence"/>
</dbReference>
<evidence type="ECO:0008006" key="7">
    <source>
        <dbReference type="Google" id="ProtNLM"/>
    </source>
</evidence>
<dbReference type="Gene3D" id="3.40.50.300">
    <property type="entry name" value="P-loop containing nucleotide triphosphate hydrolases"/>
    <property type="match status" value="2"/>
</dbReference>
<evidence type="ECO:0000313" key="6">
    <source>
        <dbReference type="Proteomes" id="UP000228934"/>
    </source>
</evidence>
<feature type="domain" description="Guanylate-binding protein N-terminal" evidence="3">
    <location>
        <begin position="1"/>
        <end position="41"/>
    </location>
</feature>
<proteinExistence type="predicted"/>
<evidence type="ECO:0000259" key="3">
    <source>
        <dbReference type="Pfam" id="PF02263"/>
    </source>
</evidence>
<accession>A0A2G9RWW4</accession>
<gene>
    <name evidence="5" type="ORF">AB205_0004920</name>
</gene>
<dbReference type="OrthoDB" id="8932102at2759"/>
<feature type="domain" description="Guanylate-binding protein N-terminal" evidence="3">
    <location>
        <begin position="45"/>
        <end position="114"/>
    </location>
</feature>
<dbReference type="InterPro" id="IPR003191">
    <property type="entry name" value="Guanylate-bd/ATL_C"/>
</dbReference>
<evidence type="ECO:0000256" key="1">
    <source>
        <dbReference type="ARBA" id="ARBA00022801"/>
    </source>
</evidence>
<dbReference type="Gene3D" id="1.20.1000.10">
    <property type="entry name" value="Guanylate-binding protein, C-terminal domain"/>
    <property type="match status" value="1"/>
</dbReference>
<feature type="domain" description="Guanylate-binding protein/Atlastin C-terminal" evidence="4">
    <location>
        <begin position="120"/>
        <end position="292"/>
    </location>
</feature>
<protein>
    <recommendedName>
        <fullName evidence="7">Guanylate-binding protein/Atlastin C-terminal domain-containing protein</fullName>
    </recommendedName>
</protein>
<keyword evidence="1" id="KW-0378">Hydrolase</keyword>
<name>A0A2G9RWW4_AQUCT</name>
<feature type="signal peptide" evidence="2">
    <location>
        <begin position="1"/>
        <end position="26"/>
    </location>
</feature>
<keyword evidence="6" id="KW-1185">Reference proteome</keyword>
<reference evidence="6" key="1">
    <citation type="journal article" date="2017" name="Nat. Commun.">
        <title>The North American bullfrog draft genome provides insight into hormonal regulation of long noncoding RNA.</title>
        <authorList>
            <person name="Hammond S.A."/>
            <person name="Warren R.L."/>
            <person name="Vandervalk B.P."/>
            <person name="Kucuk E."/>
            <person name="Khan H."/>
            <person name="Gibb E.A."/>
            <person name="Pandoh P."/>
            <person name="Kirk H."/>
            <person name="Zhao Y."/>
            <person name="Jones M."/>
            <person name="Mungall A.J."/>
            <person name="Coope R."/>
            <person name="Pleasance S."/>
            <person name="Moore R.A."/>
            <person name="Holt R.A."/>
            <person name="Round J.M."/>
            <person name="Ohora S."/>
            <person name="Walle B.V."/>
            <person name="Veldhoen N."/>
            <person name="Helbing C.C."/>
            <person name="Birol I."/>
        </authorList>
    </citation>
    <scope>NUCLEOTIDE SEQUENCE [LARGE SCALE GENOMIC DNA]</scope>
</reference>
<organism evidence="5 6">
    <name type="scientific">Aquarana catesbeiana</name>
    <name type="common">American bullfrog</name>
    <name type="synonym">Rana catesbeiana</name>
    <dbReference type="NCBI Taxonomy" id="8400"/>
    <lineage>
        <taxon>Eukaryota</taxon>
        <taxon>Metazoa</taxon>
        <taxon>Chordata</taxon>
        <taxon>Craniata</taxon>
        <taxon>Vertebrata</taxon>
        <taxon>Euteleostomi</taxon>
        <taxon>Amphibia</taxon>
        <taxon>Batrachia</taxon>
        <taxon>Anura</taxon>
        <taxon>Neobatrachia</taxon>
        <taxon>Ranoidea</taxon>
        <taxon>Ranidae</taxon>
        <taxon>Aquarana</taxon>
    </lineage>
</organism>